<feature type="transmembrane region" description="Helical" evidence="1">
    <location>
        <begin position="51"/>
        <end position="73"/>
    </location>
</feature>
<evidence type="ECO:0000313" key="2">
    <source>
        <dbReference type="EMBL" id="OGC56274.1"/>
    </source>
</evidence>
<evidence type="ECO:0000256" key="1">
    <source>
        <dbReference type="SAM" id="Phobius"/>
    </source>
</evidence>
<proteinExistence type="predicted"/>
<dbReference type="Proteomes" id="UP000177763">
    <property type="component" value="Unassembled WGS sequence"/>
</dbReference>
<accession>A0A1F4VGI7</accession>
<organism evidence="2 3">
    <name type="scientific">candidate division WWE3 bacterium RIFCSPLOWO2_12_FULL_36_10</name>
    <dbReference type="NCBI Taxonomy" id="1802630"/>
    <lineage>
        <taxon>Bacteria</taxon>
        <taxon>Katanobacteria</taxon>
    </lineage>
</organism>
<sequence length="76" mass="8308">MLDDVGFAPILIMGLVFLAALIVEILVSLGITLILKRVLERKGGAKKGSGFVIPITLVIFILLNVLLKISYIFRIN</sequence>
<gene>
    <name evidence="2" type="ORF">A3H26_03730</name>
</gene>
<comment type="caution">
    <text evidence="2">The sequence shown here is derived from an EMBL/GenBank/DDBJ whole genome shotgun (WGS) entry which is preliminary data.</text>
</comment>
<dbReference type="EMBL" id="MEVN01000042">
    <property type="protein sequence ID" value="OGC56274.1"/>
    <property type="molecule type" value="Genomic_DNA"/>
</dbReference>
<protein>
    <submittedName>
        <fullName evidence="2">Uncharacterized protein</fullName>
    </submittedName>
</protein>
<reference evidence="2 3" key="1">
    <citation type="journal article" date="2016" name="Nat. Commun.">
        <title>Thousands of microbial genomes shed light on interconnected biogeochemical processes in an aquifer system.</title>
        <authorList>
            <person name="Anantharaman K."/>
            <person name="Brown C.T."/>
            <person name="Hug L.A."/>
            <person name="Sharon I."/>
            <person name="Castelle C.J."/>
            <person name="Probst A.J."/>
            <person name="Thomas B.C."/>
            <person name="Singh A."/>
            <person name="Wilkins M.J."/>
            <person name="Karaoz U."/>
            <person name="Brodie E.L."/>
            <person name="Williams K.H."/>
            <person name="Hubbard S.S."/>
            <person name="Banfield J.F."/>
        </authorList>
    </citation>
    <scope>NUCLEOTIDE SEQUENCE [LARGE SCALE GENOMIC DNA]</scope>
</reference>
<dbReference type="AlphaFoldDB" id="A0A1F4VGI7"/>
<keyword evidence="1" id="KW-0812">Transmembrane</keyword>
<name>A0A1F4VGI7_UNCKA</name>
<keyword evidence="1" id="KW-0472">Membrane</keyword>
<feature type="transmembrane region" description="Helical" evidence="1">
    <location>
        <begin position="6"/>
        <end position="39"/>
    </location>
</feature>
<evidence type="ECO:0000313" key="3">
    <source>
        <dbReference type="Proteomes" id="UP000177763"/>
    </source>
</evidence>
<keyword evidence="1" id="KW-1133">Transmembrane helix</keyword>